<proteinExistence type="inferred from homology"/>
<dbReference type="Proteomes" id="UP001479933">
    <property type="component" value="Chromosome"/>
</dbReference>
<keyword evidence="5" id="KW-1185">Reference proteome</keyword>
<evidence type="ECO:0000259" key="3">
    <source>
        <dbReference type="SMART" id="SM00903"/>
    </source>
</evidence>
<dbReference type="InterPro" id="IPR012349">
    <property type="entry name" value="Split_barrel_FMN-bd"/>
</dbReference>
<sequence length="167" mass="18017">MTEHDAFDAMMEAVDPAVYVVTTAARGERSGCLVGFATQMSIDPLRFLVGISQVNHTHRVAADADCLAVHVVDRAHRDLIRLFAGETGDEIDKFEHCDWTDGPYGLPILSGAGIWFAGRILDRVDVGGDHTCYVLEPVAGRVLDAHVPRGNWARAADAGDVEPGHPS</sequence>
<dbReference type="Gene3D" id="2.30.110.10">
    <property type="entry name" value="Electron Transport, Fmn-binding Protein, Chain A"/>
    <property type="match status" value="1"/>
</dbReference>
<reference evidence="4 5" key="1">
    <citation type="journal article" date="2023" name="Virus Evol.">
        <title>Computational host range prediction-The good, the bad, and the ugly.</title>
        <authorList>
            <person name="Howell A.A."/>
            <person name="Versoza C.J."/>
            <person name="Pfeifer S.P."/>
        </authorList>
    </citation>
    <scope>NUCLEOTIDE SEQUENCE [LARGE SCALE GENOMIC DNA]</scope>
    <source>
        <strain evidence="4 5">1610/1b</strain>
    </source>
</reference>
<dbReference type="SMART" id="SM00903">
    <property type="entry name" value="Flavin_Reduct"/>
    <property type="match status" value="1"/>
</dbReference>
<evidence type="ECO:0000313" key="4">
    <source>
        <dbReference type="EMBL" id="WYY05799.1"/>
    </source>
</evidence>
<dbReference type="InterPro" id="IPR050268">
    <property type="entry name" value="NADH-dep_flavin_reductase"/>
</dbReference>
<protein>
    <submittedName>
        <fullName evidence="4">Flavin reductase family protein</fullName>
    </submittedName>
</protein>
<dbReference type="PANTHER" id="PTHR30466:SF15">
    <property type="entry name" value="POSSIBLE OXIDOREDUCTASE"/>
    <property type="match status" value="1"/>
</dbReference>
<dbReference type="SUPFAM" id="SSF50475">
    <property type="entry name" value="FMN-binding split barrel"/>
    <property type="match status" value="1"/>
</dbReference>
<evidence type="ECO:0000313" key="5">
    <source>
        <dbReference type="Proteomes" id="UP001479933"/>
    </source>
</evidence>
<name>A0ABZ2TYM8_9ACTN</name>
<gene>
    <name evidence="4" type="ORF">RVF87_11960</name>
</gene>
<dbReference type="Pfam" id="PF01613">
    <property type="entry name" value="Flavin_Reduct"/>
    <property type="match status" value="1"/>
</dbReference>
<organism evidence="4 5">
    <name type="scientific">Gordonia hydrophobica</name>
    <dbReference type="NCBI Taxonomy" id="40516"/>
    <lineage>
        <taxon>Bacteria</taxon>
        <taxon>Bacillati</taxon>
        <taxon>Actinomycetota</taxon>
        <taxon>Actinomycetes</taxon>
        <taxon>Mycobacteriales</taxon>
        <taxon>Gordoniaceae</taxon>
        <taxon>Gordonia</taxon>
    </lineage>
</organism>
<accession>A0ABZ2TYM8</accession>
<dbReference type="EMBL" id="CP136137">
    <property type="protein sequence ID" value="WYY05799.1"/>
    <property type="molecule type" value="Genomic_DNA"/>
</dbReference>
<dbReference type="InterPro" id="IPR002563">
    <property type="entry name" value="Flavin_Rdtase-like_dom"/>
</dbReference>
<comment type="similarity">
    <text evidence="1">Belongs to the non-flavoprotein flavin reductase family.</text>
</comment>
<keyword evidence="2" id="KW-0560">Oxidoreductase</keyword>
<evidence type="ECO:0000256" key="2">
    <source>
        <dbReference type="ARBA" id="ARBA00023002"/>
    </source>
</evidence>
<evidence type="ECO:0000256" key="1">
    <source>
        <dbReference type="ARBA" id="ARBA00008898"/>
    </source>
</evidence>
<dbReference type="PANTHER" id="PTHR30466">
    <property type="entry name" value="FLAVIN REDUCTASE"/>
    <property type="match status" value="1"/>
</dbReference>
<dbReference type="RefSeq" id="WP_244885321.1">
    <property type="nucleotide sequence ID" value="NZ_CP136137.1"/>
</dbReference>
<feature type="domain" description="Flavin reductase like" evidence="3">
    <location>
        <begin position="11"/>
        <end position="153"/>
    </location>
</feature>